<dbReference type="AlphaFoldDB" id="A0A1W2EK97"/>
<evidence type="ECO:0000313" key="3">
    <source>
        <dbReference type="Proteomes" id="UP000192656"/>
    </source>
</evidence>
<keyword evidence="1" id="KW-1133">Transmembrane helix</keyword>
<dbReference type="Proteomes" id="UP000192656">
    <property type="component" value="Unassembled WGS sequence"/>
</dbReference>
<keyword evidence="1" id="KW-0472">Membrane</keyword>
<organism evidence="2 3">
    <name type="scientific">Fulvimarina manganoxydans</name>
    <dbReference type="NCBI Taxonomy" id="937218"/>
    <lineage>
        <taxon>Bacteria</taxon>
        <taxon>Pseudomonadati</taxon>
        <taxon>Pseudomonadota</taxon>
        <taxon>Alphaproteobacteria</taxon>
        <taxon>Hyphomicrobiales</taxon>
        <taxon>Aurantimonadaceae</taxon>
        <taxon>Fulvimarina</taxon>
    </lineage>
</organism>
<feature type="transmembrane region" description="Helical" evidence="1">
    <location>
        <begin position="84"/>
        <end position="101"/>
    </location>
</feature>
<feature type="transmembrane region" description="Helical" evidence="1">
    <location>
        <begin position="55"/>
        <end position="72"/>
    </location>
</feature>
<sequence length="146" mass="15964">MIILARIREHFPIRRLEWLCAGIIGCLGLRLLDPAETFAQPAFHELAGWMAEGSWGTLLFIVGVARFFVLAYNGAWKPSPELRGVFSIFGMVVFSVFALGIETAGVASTGSITYAFLALGEASNIWTAATDARVPYQERPDGKPSR</sequence>
<dbReference type="STRING" id="937218.SAMN06297251_1277"/>
<evidence type="ECO:0000256" key="1">
    <source>
        <dbReference type="SAM" id="Phobius"/>
    </source>
</evidence>
<dbReference type="OrthoDB" id="7917161at2"/>
<accession>A0A1W2EK97</accession>
<keyword evidence="1" id="KW-0812">Transmembrane</keyword>
<proteinExistence type="predicted"/>
<dbReference type="RefSeq" id="WP_084412364.1">
    <property type="nucleotide sequence ID" value="NZ_FWXR01000027.1"/>
</dbReference>
<keyword evidence="3" id="KW-1185">Reference proteome</keyword>
<dbReference type="EMBL" id="FWXR01000027">
    <property type="protein sequence ID" value="SMD09922.1"/>
    <property type="molecule type" value="Genomic_DNA"/>
</dbReference>
<name>A0A1W2EK97_9HYPH</name>
<gene>
    <name evidence="2" type="ORF">SAMN06297251_1277</name>
</gene>
<evidence type="ECO:0000313" key="2">
    <source>
        <dbReference type="EMBL" id="SMD09922.1"/>
    </source>
</evidence>
<protein>
    <submittedName>
        <fullName evidence="2">Uncharacterized protein</fullName>
    </submittedName>
</protein>
<reference evidence="2 3" key="1">
    <citation type="submission" date="2017-04" db="EMBL/GenBank/DDBJ databases">
        <authorList>
            <person name="Afonso C.L."/>
            <person name="Miller P.J."/>
            <person name="Scott M.A."/>
            <person name="Spackman E."/>
            <person name="Goraichik I."/>
            <person name="Dimitrov K.M."/>
            <person name="Suarez D.L."/>
            <person name="Swayne D.E."/>
        </authorList>
    </citation>
    <scope>NUCLEOTIDE SEQUENCE [LARGE SCALE GENOMIC DNA]</scope>
    <source>
        <strain evidence="2 3">CGMCC 1.10972</strain>
    </source>
</reference>